<organism evidence="3 4">
    <name type="scientific">Punica granatum</name>
    <name type="common">Pomegranate</name>
    <dbReference type="NCBI Taxonomy" id="22663"/>
    <lineage>
        <taxon>Eukaryota</taxon>
        <taxon>Viridiplantae</taxon>
        <taxon>Streptophyta</taxon>
        <taxon>Embryophyta</taxon>
        <taxon>Tracheophyta</taxon>
        <taxon>Spermatophyta</taxon>
        <taxon>Magnoliopsida</taxon>
        <taxon>eudicotyledons</taxon>
        <taxon>Gunneridae</taxon>
        <taxon>Pentapetalae</taxon>
        <taxon>rosids</taxon>
        <taxon>malvids</taxon>
        <taxon>Myrtales</taxon>
        <taxon>Lythraceae</taxon>
        <taxon>Punica</taxon>
    </lineage>
</organism>
<dbReference type="AlphaFoldDB" id="A0A2I0KTX4"/>
<proteinExistence type="predicted"/>
<feature type="transmembrane region" description="Helical" evidence="2">
    <location>
        <begin position="231"/>
        <end position="252"/>
    </location>
</feature>
<accession>A0A2I0KTX4</accession>
<dbReference type="Proteomes" id="UP000233551">
    <property type="component" value="Unassembled WGS sequence"/>
</dbReference>
<reference evidence="3 4" key="1">
    <citation type="submission" date="2017-11" db="EMBL/GenBank/DDBJ databases">
        <title>De-novo sequencing of pomegranate (Punica granatum L.) genome.</title>
        <authorList>
            <person name="Akparov Z."/>
            <person name="Amiraslanov A."/>
            <person name="Hajiyeva S."/>
            <person name="Abbasov M."/>
            <person name="Kaur K."/>
            <person name="Hamwieh A."/>
            <person name="Solovyev V."/>
            <person name="Salamov A."/>
            <person name="Braich B."/>
            <person name="Kosarev P."/>
            <person name="Mahmoud A."/>
            <person name="Hajiyev E."/>
            <person name="Babayeva S."/>
            <person name="Izzatullayeva V."/>
            <person name="Mammadov A."/>
            <person name="Mammadov A."/>
            <person name="Sharifova S."/>
            <person name="Ojaghi J."/>
            <person name="Eynullazada K."/>
            <person name="Bayramov B."/>
            <person name="Abdulazimova A."/>
            <person name="Shahmuradov I."/>
        </authorList>
    </citation>
    <scope>NUCLEOTIDE SEQUENCE [LARGE SCALE GENOMIC DNA]</scope>
    <source>
        <strain evidence="4">cv. AG2017</strain>
        <tissue evidence="3">Leaf</tissue>
    </source>
</reference>
<keyword evidence="2" id="KW-0472">Membrane</keyword>
<keyword evidence="2" id="KW-0812">Transmembrane</keyword>
<comment type="caution">
    <text evidence="3">The sequence shown here is derived from an EMBL/GenBank/DDBJ whole genome shotgun (WGS) entry which is preliminary data.</text>
</comment>
<evidence type="ECO:0000256" key="1">
    <source>
        <dbReference type="SAM" id="MobiDB-lite"/>
    </source>
</evidence>
<gene>
    <name evidence="3" type="ORF">CRG98_007689</name>
</gene>
<keyword evidence="2" id="KW-1133">Transmembrane helix</keyword>
<feature type="transmembrane region" description="Helical" evidence="2">
    <location>
        <begin position="165"/>
        <end position="186"/>
    </location>
</feature>
<dbReference type="EMBL" id="PGOL01000350">
    <property type="protein sequence ID" value="PKI71921.1"/>
    <property type="molecule type" value="Genomic_DNA"/>
</dbReference>
<protein>
    <submittedName>
        <fullName evidence="3">Uncharacterized protein</fullName>
    </submittedName>
</protein>
<feature type="region of interest" description="Disordered" evidence="1">
    <location>
        <begin position="1"/>
        <end position="118"/>
    </location>
</feature>
<evidence type="ECO:0000313" key="3">
    <source>
        <dbReference type="EMBL" id="PKI71921.1"/>
    </source>
</evidence>
<evidence type="ECO:0000256" key="2">
    <source>
        <dbReference type="SAM" id="Phobius"/>
    </source>
</evidence>
<feature type="compositionally biased region" description="Polar residues" evidence="1">
    <location>
        <begin position="65"/>
        <end position="79"/>
    </location>
</feature>
<name>A0A2I0KTX4_PUNGR</name>
<keyword evidence="4" id="KW-1185">Reference proteome</keyword>
<feature type="compositionally biased region" description="Polar residues" evidence="1">
    <location>
        <begin position="100"/>
        <end position="110"/>
    </location>
</feature>
<feature type="transmembrane region" description="Helical" evidence="2">
    <location>
        <begin position="198"/>
        <end position="219"/>
    </location>
</feature>
<sequence length="253" mass="28564">MRQIRHPTEQRTITPVARLASGKSNTPPSQQQSRPPAKHNCPSNKADLRQSKTAQAASPVFGSPIGNNSSNKTSLQQINARPPQQRGRLPIDQTRRRPQGQGTDEATSSRQQRRPPVSHMRFSLFSETRWVSVSRVSPTYSTAFLRQHSQARTPHLPLYALRPRIYLCIYRFMGLGPTFTALWVSAPHLPLYRLRPCIYRFIGSGPAFTALWAPTPHLFMHLLLYGPRPRIHCFMGYGSAFAALWALAPHLLL</sequence>
<feature type="compositionally biased region" description="Polar residues" evidence="1">
    <location>
        <begin position="22"/>
        <end position="34"/>
    </location>
</feature>
<evidence type="ECO:0000313" key="4">
    <source>
        <dbReference type="Proteomes" id="UP000233551"/>
    </source>
</evidence>